<accession>A0A5C2RUL5</accession>
<keyword evidence="3 7" id="KW-0808">Transferase</keyword>
<comment type="similarity">
    <text evidence="2">Belongs to the class-II pyridoxal-phosphate-dependent aminotransferase family. BioF subfamily.</text>
</comment>
<dbReference type="GO" id="GO:0030170">
    <property type="term" value="F:pyridoxal phosphate binding"/>
    <property type="evidence" value="ECO:0007669"/>
    <property type="project" value="InterPro"/>
</dbReference>
<keyword evidence="4" id="KW-0663">Pyridoxal phosphate</keyword>
<proteinExistence type="inferred from homology"/>
<evidence type="ECO:0000256" key="1">
    <source>
        <dbReference type="ARBA" id="ARBA00001933"/>
    </source>
</evidence>
<keyword evidence="8" id="KW-1185">Reference proteome</keyword>
<dbReference type="InterPro" id="IPR015424">
    <property type="entry name" value="PyrdxlP-dep_Trfase"/>
</dbReference>
<dbReference type="InterPro" id="IPR004839">
    <property type="entry name" value="Aminotransferase_I/II_large"/>
</dbReference>
<organism evidence="7 8">
    <name type="scientific">Lentinus tigrinus ALCF2SS1-6</name>
    <dbReference type="NCBI Taxonomy" id="1328759"/>
    <lineage>
        <taxon>Eukaryota</taxon>
        <taxon>Fungi</taxon>
        <taxon>Dikarya</taxon>
        <taxon>Basidiomycota</taxon>
        <taxon>Agaricomycotina</taxon>
        <taxon>Agaricomycetes</taxon>
        <taxon>Polyporales</taxon>
        <taxon>Polyporaceae</taxon>
        <taxon>Lentinus</taxon>
    </lineage>
</organism>
<evidence type="ECO:0000259" key="6">
    <source>
        <dbReference type="Pfam" id="PF00155"/>
    </source>
</evidence>
<dbReference type="STRING" id="1328759.A0A5C2RUL5"/>
<feature type="coiled-coil region" evidence="5">
    <location>
        <begin position="400"/>
        <end position="432"/>
    </location>
</feature>
<dbReference type="PANTHER" id="PTHR13693">
    <property type="entry name" value="CLASS II AMINOTRANSFERASE/8-AMINO-7-OXONONANOATE SYNTHASE"/>
    <property type="match status" value="1"/>
</dbReference>
<evidence type="ECO:0000256" key="3">
    <source>
        <dbReference type="ARBA" id="ARBA00022679"/>
    </source>
</evidence>
<keyword evidence="5" id="KW-0175">Coiled coil</keyword>
<dbReference type="InterPro" id="IPR050087">
    <property type="entry name" value="AON_synthase_class-II"/>
</dbReference>
<gene>
    <name evidence="7" type="ORF">L227DRAFT_534836</name>
</gene>
<dbReference type="EMBL" id="ML122307">
    <property type="protein sequence ID" value="RPD54350.1"/>
    <property type="molecule type" value="Genomic_DNA"/>
</dbReference>
<feature type="domain" description="Aminotransferase class I/classII large" evidence="6">
    <location>
        <begin position="38"/>
        <end position="407"/>
    </location>
</feature>
<comment type="cofactor">
    <cofactor evidence="1">
        <name>pyridoxal 5'-phosphate</name>
        <dbReference type="ChEBI" id="CHEBI:597326"/>
    </cofactor>
</comment>
<evidence type="ECO:0000256" key="2">
    <source>
        <dbReference type="ARBA" id="ARBA00010008"/>
    </source>
</evidence>
<dbReference type="Gene3D" id="3.40.640.10">
    <property type="entry name" value="Type I PLP-dependent aspartate aminotransferase-like (Major domain)"/>
    <property type="match status" value="1"/>
</dbReference>
<dbReference type="OrthoDB" id="2382073at2759"/>
<name>A0A5C2RUL5_9APHY</name>
<dbReference type="Pfam" id="PF00155">
    <property type="entry name" value="Aminotran_1_2"/>
    <property type="match status" value="1"/>
</dbReference>
<evidence type="ECO:0000256" key="5">
    <source>
        <dbReference type="SAM" id="Coils"/>
    </source>
</evidence>
<dbReference type="AlphaFoldDB" id="A0A5C2RUL5"/>
<dbReference type="Gene3D" id="3.90.1150.10">
    <property type="entry name" value="Aspartate Aminotransferase, domain 1"/>
    <property type="match status" value="1"/>
</dbReference>
<evidence type="ECO:0000313" key="7">
    <source>
        <dbReference type="EMBL" id="RPD54350.1"/>
    </source>
</evidence>
<reference evidence="7" key="1">
    <citation type="journal article" date="2018" name="Genome Biol. Evol.">
        <title>Genomics and development of Lentinus tigrinus, a white-rot wood-decaying mushroom with dimorphic fruiting bodies.</title>
        <authorList>
            <person name="Wu B."/>
            <person name="Xu Z."/>
            <person name="Knudson A."/>
            <person name="Carlson A."/>
            <person name="Chen N."/>
            <person name="Kovaka S."/>
            <person name="LaButti K."/>
            <person name="Lipzen A."/>
            <person name="Pennachio C."/>
            <person name="Riley R."/>
            <person name="Schakwitz W."/>
            <person name="Umezawa K."/>
            <person name="Ohm R.A."/>
            <person name="Grigoriev I.V."/>
            <person name="Nagy L.G."/>
            <person name="Gibbons J."/>
            <person name="Hibbett D."/>
        </authorList>
    </citation>
    <scope>NUCLEOTIDE SEQUENCE [LARGE SCALE GENOMIC DNA]</scope>
    <source>
        <strain evidence="7">ALCF2SS1-6</strain>
    </source>
</reference>
<dbReference type="Proteomes" id="UP000313359">
    <property type="component" value="Unassembled WGS sequence"/>
</dbReference>
<evidence type="ECO:0000313" key="8">
    <source>
        <dbReference type="Proteomes" id="UP000313359"/>
    </source>
</evidence>
<dbReference type="SUPFAM" id="SSF53383">
    <property type="entry name" value="PLP-dependent transferases"/>
    <property type="match status" value="1"/>
</dbReference>
<dbReference type="PANTHER" id="PTHR13693:SF77">
    <property type="entry name" value="8-AMINO-7-OXONONANOATE SYNTHASE"/>
    <property type="match status" value="1"/>
</dbReference>
<dbReference type="GO" id="GO:0009102">
    <property type="term" value="P:biotin biosynthetic process"/>
    <property type="evidence" value="ECO:0007669"/>
    <property type="project" value="TreeGrafter"/>
</dbReference>
<dbReference type="InterPro" id="IPR015422">
    <property type="entry name" value="PyrdxlP-dep_Trfase_small"/>
</dbReference>
<evidence type="ECO:0000256" key="4">
    <source>
        <dbReference type="ARBA" id="ARBA00022898"/>
    </source>
</evidence>
<dbReference type="GO" id="GO:0016740">
    <property type="term" value="F:transferase activity"/>
    <property type="evidence" value="ECO:0007669"/>
    <property type="project" value="UniProtKB-KW"/>
</dbReference>
<protein>
    <submittedName>
        <fullName evidence="7">PLP-dependent transferase</fullName>
    </submittedName>
</protein>
<sequence length="466" mass="50898">MSTPLAAALEKALQGRVRRSVPVTDLHDDIIPCPAADLFSNDYLSLCTDTRLRQAFIDNISKEPLVFGTGGSRLLNGNASAHLEFEDRMKTFFGAPAALLFNSGYDANVAFWHSIPQTGDAVILDELIHASTRDGLMASRARTALYPFSHNSAASLRDTILHVLRAHPAIAAGKATAFIALEGLYSMDGDFAPLPEVVRLVEELLPAGCGHIVVDEAHSTAIYGAQGRGLVAALGLEDRIDTVLHTFGKARALTGAVLLCSPTVRKYIINYGRPFIYSTSISHSMMCALSTSFDYIESSAGEELISSLHHISRTFESKLIAALQYTPSHLLALPARSTPADFPSNVVSPIFPILTSYPIPLARFLRNLGYRTRPLPYPVVPRGQERVRIVMHARNTEEELDELIAHLLAWSLELQEEEKKEKEKEVLLATEEVATSKSEPAKDKALFTISLPGTALRIAVSVRSFV</sequence>
<dbReference type="InterPro" id="IPR015421">
    <property type="entry name" value="PyrdxlP-dep_Trfase_major"/>
</dbReference>